<comment type="caution">
    <text evidence="9">The sequence shown here is derived from an EMBL/GenBank/DDBJ whole genome shotgun (WGS) entry which is preliminary data.</text>
</comment>
<dbReference type="PANTHER" id="PTHR13683:SF750">
    <property type="entry name" value="ASPARTYL PROTEASE AED1"/>
    <property type="match status" value="1"/>
</dbReference>
<evidence type="ECO:0000256" key="5">
    <source>
        <dbReference type="ARBA" id="ARBA00022801"/>
    </source>
</evidence>
<sequence length="492" mass="52881">MELSLRANLMATPISTICLLRFLLYSFLLSLKSGFAIEGRESAESHHVQPTHHNVHITSLMPSSACSPSPKGHDQRASLEVVHKHGPCSKLRPHKANSPSHTQILAQDESRVASIQSRLAKNLAGGSNLKASKATLPSKSASTLGSGNYVVTVGLGSPKRDLTFIFDTGSDLTWTQCEPCVGYCYQQQEHIFDPSTSLSYSNVSCDSPSCEKLESATGNSPGCSSSTCLYGIRYGDGSYSIGFFAKEKLSLTSTDVFNNFQFGCGQNNRGLFGGTAGLLGLARNPLSLVSQTAQKYGKVFSYCLPSSSSSTGYLSFGSGDGDSKAVKFTPSEVNSDYPSFYFLDMVGISVGERKLPIPKSVFSTAGTIIDSGTVISRLPPTVYSSVQKVFRELMSDYPRVKGVSILDTCYDLSKYKTVKVPKIILYFSGGAEMDLAQEGIIYVLKVSQVCLAFAGNSDDDKVAIIGNVQQKTIHVVYDDAEGRVGFAPRGCN</sequence>
<evidence type="ECO:0000313" key="10">
    <source>
        <dbReference type="Proteomes" id="UP000288805"/>
    </source>
</evidence>
<dbReference type="InterPro" id="IPR032861">
    <property type="entry name" value="TAXi_N"/>
</dbReference>
<dbReference type="PROSITE" id="PS51767">
    <property type="entry name" value="PEPTIDASE_A1"/>
    <property type="match status" value="1"/>
</dbReference>
<dbReference type="EMBL" id="QGNW01000008">
    <property type="protein sequence ID" value="RVX19548.1"/>
    <property type="molecule type" value="Genomic_DNA"/>
</dbReference>
<dbReference type="CDD" id="cd05472">
    <property type="entry name" value="cnd41_like"/>
    <property type="match status" value="1"/>
</dbReference>
<dbReference type="AlphaFoldDB" id="A0A438KEB5"/>
<keyword evidence="3" id="KW-0732">Signal</keyword>
<dbReference type="InterPro" id="IPR001461">
    <property type="entry name" value="Aspartic_peptidase_A1"/>
</dbReference>
<dbReference type="InterPro" id="IPR032799">
    <property type="entry name" value="TAXi_C"/>
</dbReference>
<dbReference type="GO" id="GO:0006508">
    <property type="term" value="P:proteolysis"/>
    <property type="evidence" value="ECO:0007669"/>
    <property type="project" value="UniProtKB-KW"/>
</dbReference>
<evidence type="ECO:0000313" key="9">
    <source>
        <dbReference type="EMBL" id="RVX19548.1"/>
    </source>
</evidence>
<dbReference type="Gene3D" id="2.40.70.10">
    <property type="entry name" value="Acid Proteases"/>
    <property type="match status" value="2"/>
</dbReference>
<gene>
    <name evidence="9" type="primary">VvCHDp000181_15</name>
    <name evidence="9" type="ORF">CK203_004949</name>
</gene>
<proteinExistence type="inferred from homology"/>
<reference evidence="9 10" key="1">
    <citation type="journal article" date="2018" name="PLoS Genet.">
        <title>Population sequencing reveals clonal diversity and ancestral inbreeding in the grapevine cultivar Chardonnay.</title>
        <authorList>
            <person name="Roach M.J."/>
            <person name="Johnson D.L."/>
            <person name="Bohlmann J."/>
            <person name="van Vuuren H.J."/>
            <person name="Jones S.J."/>
            <person name="Pretorius I.S."/>
            <person name="Schmidt S.A."/>
            <person name="Borneman A.R."/>
        </authorList>
    </citation>
    <scope>NUCLEOTIDE SEQUENCE [LARGE SCALE GENOMIC DNA]</scope>
    <source>
        <strain evidence="10">cv. Chardonnay</strain>
        <tissue evidence="9">Leaf</tissue>
    </source>
</reference>
<keyword evidence="2 9" id="KW-0645">Protease</keyword>
<evidence type="ECO:0000256" key="2">
    <source>
        <dbReference type="ARBA" id="ARBA00022670"/>
    </source>
</evidence>
<evidence type="ECO:0000256" key="3">
    <source>
        <dbReference type="ARBA" id="ARBA00022729"/>
    </source>
</evidence>
<dbReference type="FunFam" id="2.40.70.10:FF:000021">
    <property type="entry name" value="Aspartyl protease AED1"/>
    <property type="match status" value="1"/>
</dbReference>
<dbReference type="Pfam" id="PF14541">
    <property type="entry name" value="TAXi_C"/>
    <property type="match status" value="1"/>
</dbReference>
<comment type="similarity">
    <text evidence="1">Belongs to the peptidase A1 family.</text>
</comment>
<dbReference type="GO" id="GO:0004190">
    <property type="term" value="F:aspartic-type endopeptidase activity"/>
    <property type="evidence" value="ECO:0007669"/>
    <property type="project" value="UniProtKB-KW"/>
</dbReference>
<feature type="domain" description="Peptidase A1" evidence="8">
    <location>
        <begin position="149"/>
        <end position="487"/>
    </location>
</feature>
<evidence type="ECO:0000256" key="6">
    <source>
        <dbReference type="ARBA" id="ARBA00023157"/>
    </source>
</evidence>
<organism evidence="9 10">
    <name type="scientific">Vitis vinifera</name>
    <name type="common">Grape</name>
    <dbReference type="NCBI Taxonomy" id="29760"/>
    <lineage>
        <taxon>Eukaryota</taxon>
        <taxon>Viridiplantae</taxon>
        <taxon>Streptophyta</taxon>
        <taxon>Embryophyta</taxon>
        <taxon>Tracheophyta</taxon>
        <taxon>Spermatophyta</taxon>
        <taxon>Magnoliopsida</taxon>
        <taxon>eudicotyledons</taxon>
        <taxon>Gunneridae</taxon>
        <taxon>Pentapetalae</taxon>
        <taxon>rosids</taxon>
        <taxon>Vitales</taxon>
        <taxon>Vitaceae</taxon>
        <taxon>Viteae</taxon>
        <taxon>Vitis</taxon>
    </lineage>
</organism>
<dbReference type="InterPro" id="IPR021109">
    <property type="entry name" value="Peptidase_aspartic_dom_sf"/>
</dbReference>
<evidence type="ECO:0000259" key="8">
    <source>
        <dbReference type="PROSITE" id="PS51767"/>
    </source>
</evidence>
<keyword evidence="6" id="KW-1015">Disulfide bond</keyword>
<keyword evidence="4" id="KW-0064">Aspartyl protease</keyword>
<evidence type="ECO:0000256" key="4">
    <source>
        <dbReference type="ARBA" id="ARBA00022750"/>
    </source>
</evidence>
<dbReference type="FunFam" id="2.40.70.10:FF:000013">
    <property type="entry name" value="Aspartyl protease AED1"/>
    <property type="match status" value="1"/>
</dbReference>
<evidence type="ECO:0000256" key="1">
    <source>
        <dbReference type="ARBA" id="ARBA00007447"/>
    </source>
</evidence>
<name>A0A438KEB5_VITVI</name>
<keyword evidence="5" id="KW-0378">Hydrolase</keyword>
<feature type="active site" evidence="7">
    <location>
        <position position="167"/>
    </location>
</feature>
<dbReference type="InterPro" id="IPR033873">
    <property type="entry name" value="CND41-like"/>
</dbReference>
<feature type="active site" evidence="7">
    <location>
        <position position="370"/>
    </location>
</feature>
<dbReference type="Proteomes" id="UP000288805">
    <property type="component" value="Unassembled WGS sequence"/>
</dbReference>
<dbReference type="PRINTS" id="PR00792">
    <property type="entry name" value="PEPSIN"/>
</dbReference>
<dbReference type="InterPro" id="IPR033121">
    <property type="entry name" value="PEPTIDASE_A1"/>
</dbReference>
<protein>
    <submittedName>
        <fullName evidence="9">Aspartyl protease family protein</fullName>
    </submittedName>
</protein>
<accession>A0A438KEB5</accession>
<evidence type="ECO:0000256" key="7">
    <source>
        <dbReference type="PIRSR" id="PIRSR601461-1"/>
    </source>
</evidence>
<dbReference type="PANTHER" id="PTHR13683">
    <property type="entry name" value="ASPARTYL PROTEASES"/>
    <property type="match status" value="1"/>
</dbReference>
<dbReference type="Pfam" id="PF14543">
    <property type="entry name" value="TAXi_N"/>
    <property type="match status" value="1"/>
</dbReference>
<dbReference type="SUPFAM" id="SSF50630">
    <property type="entry name" value="Acid proteases"/>
    <property type="match status" value="1"/>
</dbReference>